<dbReference type="SUPFAM" id="SSF52047">
    <property type="entry name" value="RNI-like"/>
    <property type="match status" value="1"/>
</dbReference>
<protein>
    <recommendedName>
        <fullName evidence="2">ATP synthase subunit s-like protein</fullName>
    </recommendedName>
</protein>
<keyword evidence="4" id="KW-1185">Reference proteome</keyword>
<name>A0A4U5N868_STECR</name>
<dbReference type="OrthoDB" id="1708588at2759"/>
<proteinExistence type="inferred from homology"/>
<dbReference type="Proteomes" id="UP000298663">
    <property type="component" value="Unassembled WGS sequence"/>
</dbReference>
<dbReference type="EMBL" id="AZBU02000005">
    <property type="protein sequence ID" value="TKR78201.1"/>
    <property type="molecule type" value="Genomic_DNA"/>
</dbReference>
<dbReference type="STRING" id="34508.A0A4U5N868"/>
<gene>
    <name evidence="3" type="ORF">L596_019049</name>
</gene>
<evidence type="ECO:0000256" key="2">
    <source>
        <dbReference type="ARBA" id="ARBA00076566"/>
    </source>
</evidence>
<reference evidence="3 4" key="2">
    <citation type="journal article" date="2019" name="G3 (Bethesda)">
        <title>Hybrid Assembly of the Genome of the Entomopathogenic Nematode Steinernema carpocapsae Identifies the X-Chromosome.</title>
        <authorList>
            <person name="Serra L."/>
            <person name="Macchietto M."/>
            <person name="Macias-Munoz A."/>
            <person name="McGill C.J."/>
            <person name="Rodriguez I.M."/>
            <person name="Rodriguez B."/>
            <person name="Murad R."/>
            <person name="Mortazavi A."/>
        </authorList>
    </citation>
    <scope>NUCLEOTIDE SEQUENCE [LARGE SCALE GENOMIC DNA]</scope>
    <source>
        <strain evidence="3 4">ALL</strain>
    </source>
</reference>
<dbReference type="FunFam" id="3.80.10.10:FF:000168">
    <property type="entry name" value="Distal membrane arm assembly complex 2"/>
    <property type="match status" value="1"/>
</dbReference>
<comment type="caution">
    <text evidence="3">The sequence shown here is derived from an EMBL/GenBank/DDBJ whole genome shotgun (WGS) entry which is preliminary data.</text>
</comment>
<dbReference type="InterPro" id="IPR032675">
    <property type="entry name" value="LRR_dom_sf"/>
</dbReference>
<accession>A0A4U5N868</accession>
<comment type="similarity">
    <text evidence="1">Belongs to the ATP synthase subunit s family.</text>
</comment>
<organism evidence="3 4">
    <name type="scientific">Steinernema carpocapsae</name>
    <name type="common">Entomopathogenic nematode</name>
    <dbReference type="NCBI Taxonomy" id="34508"/>
    <lineage>
        <taxon>Eukaryota</taxon>
        <taxon>Metazoa</taxon>
        <taxon>Ecdysozoa</taxon>
        <taxon>Nematoda</taxon>
        <taxon>Chromadorea</taxon>
        <taxon>Rhabditida</taxon>
        <taxon>Tylenchina</taxon>
        <taxon>Panagrolaimomorpha</taxon>
        <taxon>Strongyloidoidea</taxon>
        <taxon>Steinernematidae</taxon>
        <taxon>Steinernema</taxon>
    </lineage>
</organism>
<evidence type="ECO:0000313" key="4">
    <source>
        <dbReference type="Proteomes" id="UP000298663"/>
    </source>
</evidence>
<dbReference type="AlphaFoldDB" id="A0A4U5N868"/>
<sequence>MQKAAHIASTTAVIVVPCRAFSLKEYLYRLKPTIHRWNSFKRWQDQERDRKEEADEEDRAKNYIRFSTGMYIRPERIEHVRPKKALEDQTRRETGAFPMELMTFHTQMRYVDHSIDNSRRFNRYRHFQGLQFDQRFIAERLLFLGPDLAAAHFLVHRGAAIKLIDDDSWIKKDQFGQYSLPGRKIPGLKLEAIDASGTELMFEGFDNLADLEHLRMLRVAGCHYIDDWVLGKVGNMFSDSLQMLDLSGCHRISAKGLSGLRSLKKLRYLRLEGLDHVKDLAKTALMLEESIPGLQVLGIDYNLALEGAEAESRLLENDRVLLDARGNMHVEDDNGRLFYVAGSVNERVTVCDEDKPLVTSTVRREVPTMEDAEFERLDRLSGGKLRHLLVGSPSGYSWSDQVEKIISFEAQYKLKEGYKLDPKMLPLKERMERLTAEGEYLGEQQKVLEGRRRPVLLAKVS</sequence>
<evidence type="ECO:0000313" key="3">
    <source>
        <dbReference type="EMBL" id="TKR78201.1"/>
    </source>
</evidence>
<reference evidence="3 4" key="1">
    <citation type="journal article" date="2015" name="Genome Biol.">
        <title>Comparative genomics of Steinernema reveals deeply conserved gene regulatory networks.</title>
        <authorList>
            <person name="Dillman A.R."/>
            <person name="Macchietto M."/>
            <person name="Porter C.F."/>
            <person name="Rogers A."/>
            <person name="Williams B."/>
            <person name="Antoshechkin I."/>
            <person name="Lee M.M."/>
            <person name="Goodwin Z."/>
            <person name="Lu X."/>
            <person name="Lewis E.E."/>
            <person name="Goodrich-Blair H."/>
            <person name="Stock S.P."/>
            <person name="Adams B.J."/>
            <person name="Sternberg P.W."/>
            <person name="Mortazavi A."/>
        </authorList>
    </citation>
    <scope>NUCLEOTIDE SEQUENCE [LARGE SCALE GENOMIC DNA]</scope>
    <source>
        <strain evidence="3 4">ALL</strain>
    </source>
</reference>
<evidence type="ECO:0000256" key="1">
    <source>
        <dbReference type="ARBA" id="ARBA00006901"/>
    </source>
</evidence>
<dbReference type="Gene3D" id="3.80.10.10">
    <property type="entry name" value="Ribonuclease Inhibitor"/>
    <property type="match status" value="1"/>
</dbReference>